<feature type="domain" description="VPS13-like middle region" evidence="1">
    <location>
        <begin position="29"/>
        <end position="213"/>
    </location>
</feature>
<keyword evidence="3" id="KW-1185">Reference proteome</keyword>
<dbReference type="EMBL" id="CAUEEQ010002248">
    <property type="protein sequence ID" value="CAJ0922315.1"/>
    <property type="molecule type" value="Genomic_DNA"/>
</dbReference>
<sequence>WQQHTPMVPVSPNEGSEKQILRFYSLVMCFFFFRSVQSNGGPQNIELSIKSLMLKVSPVIINTVITITSALSTSRKESISEATSPVPPDLWKKKDLKNLKLWFLEEENEKENKNSEKDQIVLTGEKLDLSIDSIVITLEAGVGHRTLPILLAKSSFKGNVKNWTTLINLYCQLELEVHYYNEMFGVWEPLLEPLEIEKSDSFRPWSLEVKGRQGRGSSSCVIILTCSWRSVPGSRAPAASSCGERSHGTAHYSNEYGPDCTPIGVELHNHYCNEAAGAGEPGTPRQEQMKKKLRKQSCEIDGEEENYKIPDYVTAINIFSKDQLNITLSKCGIVTLTNLGQAFAEAASKTSDVFKKDQAPFVIQNFLGLPISVSPSDSFTAFKC</sequence>
<accession>A0ABN9KW26</accession>
<evidence type="ECO:0000313" key="3">
    <source>
        <dbReference type="Proteomes" id="UP001176940"/>
    </source>
</evidence>
<gene>
    <name evidence="2" type="ORF">RIMI_LOCUS1716488</name>
</gene>
<dbReference type="InterPro" id="IPR056747">
    <property type="entry name" value="VPS13-like_M"/>
</dbReference>
<organism evidence="2 3">
    <name type="scientific">Ranitomeya imitator</name>
    <name type="common">mimic poison frog</name>
    <dbReference type="NCBI Taxonomy" id="111125"/>
    <lineage>
        <taxon>Eukaryota</taxon>
        <taxon>Metazoa</taxon>
        <taxon>Chordata</taxon>
        <taxon>Craniata</taxon>
        <taxon>Vertebrata</taxon>
        <taxon>Euteleostomi</taxon>
        <taxon>Amphibia</taxon>
        <taxon>Batrachia</taxon>
        <taxon>Anura</taxon>
        <taxon>Neobatrachia</taxon>
        <taxon>Hyloidea</taxon>
        <taxon>Dendrobatidae</taxon>
        <taxon>Dendrobatinae</taxon>
        <taxon>Ranitomeya</taxon>
    </lineage>
</organism>
<name>A0ABN9KW26_9NEOB</name>
<reference evidence="2" key="1">
    <citation type="submission" date="2023-07" db="EMBL/GenBank/DDBJ databases">
        <authorList>
            <person name="Stuckert A."/>
        </authorList>
    </citation>
    <scope>NUCLEOTIDE SEQUENCE</scope>
</reference>
<dbReference type="Proteomes" id="UP001176940">
    <property type="component" value="Unassembled WGS sequence"/>
</dbReference>
<proteinExistence type="predicted"/>
<dbReference type="Pfam" id="PF25033">
    <property type="entry name" value="VPS13_M"/>
    <property type="match status" value="1"/>
</dbReference>
<evidence type="ECO:0000259" key="1">
    <source>
        <dbReference type="Pfam" id="PF25033"/>
    </source>
</evidence>
<dbReference type="PANTHER" id="PTHR16166">
    <property type="entry name" value="VACUOLAR PROTEIN SORTING-ASSOCIATED PROTEIN VPS13"/>
    <property type="match status" value="1"/>
</dbReference>
<dbReference type="PANTHER" id="PTHR16166:SF22">
    <property type="entry name" value="INTERMEMBRANE LIPID TRANSFER PROTEIN VPS13A"/>
    <property type="match status" value="1"/>
</dbReference>
<dbReference type="InterPro" id="IPR026847">
    <property type="entry name" value="VPS13"/>
</dbReference>
<comment type="caution">
    <text evidence="2">The sequence shown here is derived from an EMBL/GenBank/DDBJ whole genome shotgun (WGS) entry which is preliminary data.</text>
</comment>
<evidence type="ECO:0000313" key="2">
    <source>
        <dbReference type="EMBL" id="CAJ0922315.1"/>
    </source>
</evidence>
<protein>
    <recommendedName>
        <fullName evidence="1">VPS13-like middle region domain-containing protein</fullName>
    </recommendedName>
</protein>
<feature type="non-terminal residue" evidence="2">
    <location>
        <position position="1"/>
    </location>
</feature>